<proteinExistence type="predicted"/>
<evidence type="ECO:0000313" key="1">
    <source>
        <dbReference type="EMBL" id="MDQ9559163.1"/>
    </source>
</evidence>
<evidence type="ECO:0000313" key="2">
    <source>
        <dbReference type="Proteomes" id="UP001234811"/>
    </source>
</evidence>
<organism evidence="1 2">
    <name type="scientific">Serratia marcescens</name>
    <dbReference type="NCBI Taxonomy" id="615"/>
    <lineage>
        <taxon>Bacteria</taxon>
        <taxon>Pseudomonadati</taxon>
        <taxon>Pseudomonadota</taxon>
        <taxon>Gammaproteobacteria</taxon>
        <taxon>Enterobacterales</taxon>
        <taxon>Yersiniaceae</taxon>
        <taxon>Serratia</taxon>
    </lineage>
</organism>
<dbReference type="Proteomes" id="UP001234811">
    <property type="component" value="Unassembled WGS sequence"/>
</dbReference>
<name>A0ABD5BR06_SERMA</name>
<dbReference type="EMBL" id="JAVIPQ010000483">
    <property type="protein sequence ID" value="MDQ9559163.1"/>
    <property type="molecule type" value="Genomic_DNA"/>
</dbReference>
<dbReference type="RefSeq" id="WP_170943472.1">
    <property type="nucleotide sequence ID" value="NZ_CP025698.1"/>
</dbReference>
<comment type="caution">
    <text evidence="1">The sequence shown here is derived from an EMBL/GenBank/DDBJ whole genome shotgun (WGS) entry which is preliminary data.</text>
</comment>
<sequence>MLRMYLAKGDAVRVQFSDGTIGTIWAESRSELVFDFPNTERFKREKQAFKKPITPNQK</sequence>
<protein>
    <recommendedName>
        <fullName evidence="3">DUF2158 domain-containing protein</fullName>
    </recommendedName>
</protein>
<evidence type="ECO:0008006" key="3">
    <source>
        <dbReference type="Google" id="ProtNLM"/>
    </source>
</evidence>
<gene>
    <name evidence="1" type="ORF">RF091_27095</name>
</gene>
<reference evidence="1 2" key="1">
    <citation type="submission" date="2023-07" db="EMBL/GenBank/DDBJ databases">
        <title>Pathogens genome sequencing project 196.</title>
        <authorList>
            <person name="Cao X."/>
        </authorList>
    </citation>
    <scope>NUCLEOTIDE SEQUENCE [LARGE SCALE GENOMIC DNA]</scope>
    <source>
        <strain evidence="1 2">SM41</strain>
    </source>
</reference>
<dbReference type="AlphaFoldDB" id="A0ABD5BR06"/>
<accession>A0ABD5BR06</accession>